<gene>
    <name evidence="2" type="ORF">HDA41_007840</name>
</gene>
<dbReference type="Proteomes" id="UP000590647">
    <property type="component" value="Unassembled WGS sequence"/>
</dbReference>
<dbReference type="AlphaFoldDB" id="A0A7W9HDD0"/>
<dbReference type="EMBL" id="JACHNE010000001">
    <property type="protein sequence ID" value="MBB5799876.1"/>
    <property type="molecule type" value="Genomic_DNA"/>
</dbReference>
<comment type="caution">
    <text evidence="2">The sequence shown here is derived from an EMBL/GenBank/DDBJ whole genome shotgun (WGS) entry which is preliminary data.</text>
</comment>
<proteinExistence type="predicted"/>
<sequence>MERFGARGGDWGTAITRELGRAQLPGAQQATGCARSSRCGTAALCPERICRGQRNGLWASSEVKSGVDGTSAAGPRPFCHDEENR</sequence>
<keyword evidence="3" id="KW-1185">Reference proteome</keyword>
<name>A0A7W9HDD0_9ACTN</name>
<reference evidence="2 3" key="1">
    <citation type="submission" date="2020-08" db="EMBL/GenBank/DDBJ databases">
        <title>Sequencing the genomes of 1000 actinobacteria strains.</title>
        <authorList>
            <person name="Klenk H.-P."/>
        </authorList>
    </citation>
    <scope>NUCLEOTIDE SEQUENCE [LARGE SCALE GENOMIC DNA]</scope>
    <source>
        <strain evidence="2 3">DSM 40084</strain>
    </source>
</reference>
<organism evidence="2 3">
    <name type="scientific">Streptomyces caelestis</name>
    <dbReference type="NCBI Taxonomy" id="36816"/>
    <lineage>
        <taxon>Bacteria</taxon>
        <taxon>Bacillati</taxon>
        <taxon>Actinomycetota</taxon>
        <taxon>Actinomycetes</taxon>
        <taxon>Kitasatosporales</taxon>
        <taxon>Streptomycetaceae</taxon>
        <taxon>Streptomyces</taxon>
    </lineage>
</organism>
<evidence type="ECO:0000313" key="2">
    <source>
        <dbReference type="EMBL" id="MBB5799876.1"/>
    </source>
</evidence>
<protein>
    <submittedName>
        <fullName evidence="2">Uncharacterized protein</fullName>
    </submittedName>
</protein>
<feature type="region of interest" description="Disordered" evidence="1">
    <location>
        <begin position="61"/>
        <end position="85"/>
    </location>
</feature>
<evidence type="ECO:0000313" key="3">
    <source>
        <dbReference type="Proteomes" id="UP000590647"/>
    </source>
</evidence>
<accession>A0A7W9HDD0</accession>
<evidence type="ECO:0000256" key="1">
    <source>
        <dbReference type="SAM" id="MobiDB-lite"/>
    </source>
</evidence>